<feature type="non-terminal residue" evidence="1">
    <location>
        <position position="106"/>
    </location>
</feature>
<proteinExistence type="predicted"/>
<dbReference type="InterPro" id="IPR036526">
    <property type="entry name" value="C-N_Hydrolase_sf"/>
</dbReference>
<dbReference type="EMBL" id="BARU01010681">
    <property type="protein sequence ID" value="GAH35944.1"/>
    <property type="molecule type" value="Genomic_DNA"/>
</dbReference>
<dbReference type="AlphaFoldDB" id="X1G2Y9"/>
<reference evidence="1" key="1">
    <citation type="journal article" date="2014" name="Front. Microbiol.">
        <title>High frequency of phylogenetically diverse reductive dehalogenase-homologous genes in deep subseafloor sedimentary metagenomes.</title>
        <authorList>
            <person name="Kawai M."/>
            <person name="Futagami T."/>
            <person name="Toyoda A."/>
            <person name="Takaki Y."/>
            <person name="Nishi S."/>
            <person name="Hori S."/>
            <person name="Arai W."/>
            <person name="Tsubouchi T."/>
            <person name="Morono Y."/>
            <person name="Uchiyama I."/>
            <person name="Ito T."/>
            <person name="Fujiyama A."/>
            <person name="Inagaki F."/>
            <person name="Takami H."/>
        </authorList>
    </citation>
    <scope>NUCLEOTIDE SEQUENCE</scope>
    <source>
        <strain evidence="1">Expedition CK06-06</strain>
    </source>
</reference>
<organism evidence="1">
    <name type="scientific">marine sediment metagenome</name>
    <dbReference type="NCBI Taxonomy" id="412755"/>
    <lineage>
        <taxon>unclassified sequences</taxon>
        <taxon>metagenomes</taxon>
        <taxon>ecological metagenomes</taxon>
    </lineage>
</organism>
<name>X1G2Y9_9ZZZZ</name>
<comment type="caution">
    <text evidence="1">The sequence shown here is derived from an EMBL/GenBank/DDBJ whole genome shotgun (WGS) entry which is preliminary data.</text>
</comment>
<dbReference type="Gene3D" id="3.60.110.10">
    <property type="entry name" value="Carbon-nitrogen hydrolase"/>
    <property type="match status" value="1"/>
</dbReference>
<dbReference type="SUPFAM" id="SSF56317">
    <property type="entry name" value="Carbon-nitrogen hydrolase"/>
    <property type="match status" value="1"/>
</dbReference>
<sequence length="106" mass="12300">MKVASVEWQKSEWKRIDKTKTLVDKIKKYLGKAIEGEVDIIVFPGFTGCFFQQLSYPDRSIRSLIKEADSTEYIEQVKELSRECGIAICPGSYWRKEKGNIYHESC</sequence>
<evidence type="ECO:0000313" key="1">
    <source>
        <dbReference type="EMBL" id="GAH35944.1"/>
    </source>
</evidence>
<protein>
    <recommendedName>
        <fullName evidence="2">CN hydrolase domain-containing protein</fullName>
    </recommendedName>
</protein>
<gene>
    <name evidence="1" type="ORF">S03H2_20294</name>
</gene>
<evidence type="ECO:0008006" key="2">
    <source>
        <dbReference type="Google" id="ProtNLM"/>
    </source>
</evidence>
<accession>X1G2Y9</accession>